<accession>A0A9D1TJS5</accession>
<dbReference type="InterPro" id="IPR036152">
    <property type="entry name" value="Asp/glu_Ase-like_sf"/>
</dbReference>
<evidence type="ECO:0000256" key="1">
    <source>
        <dbReference type="ARBA" id="ARBA00010518"/>
    </source>
</evidence>
<protein>
    <submittedName>
        <fullName evidence="8">Asparaginase</fullName>
    </submittedName>
</protein>
<keyword evidence="3" id="KW-0378">Hydrolase</keyword>
<dbReference type="Proteomes" id="UP000823937">
    <property type="component" value="Unassembled WGS sequence"/>
</dbReference>
<gene>
    <name evidence="8" type="ORF">H9895_02730</name>
</gene>
<dbReference type="SMART" id="SM00870">
    <property type="entry name" value="Asparaginase"/>
    <property type="match status" value="1"/>
</dbReference>
<dbReference type="NCBIfam" id="TIGR00520">
    <property type="entry name" value="asnASE_II"/>
    <property type="match status" value="1"/>
</dbReference>
<evidence type="ECO:0000313" key="8">
    <source>
        <dbReference type="EMBL" id="HIV73978.1"/>
    </source>
</evidence>
<comment type="subunit">
    <text evidence="2">Homotetramer.</text>
</comment>
<dbReference type="PRINTS" id="PR00139">
    <property type="entry name" value="ASNGLNASE"/>
</dbReference>
<dbReference type="InterPro" id="IPR006034">
    <property type="entry name" value="Asparaginase/glutaminase-like"/>
</dbReference>
<dbReference type="PANTHER" id="PTHR11707:SF28">
    <property type="entry name" value="60 KDA LYSOPHOSPHOLIPASE"/>
    <property type="match status" value="1"/>
</dbReference>
<evidence type="ECO:0000313" key="9">
    <source>
        <dbReference type="Proteomes" id="UP000823937"/>
    </source>
</evidence>
<reference evidence="8" key="1">
    <citation type="journal article" date="2021" name="PeerJ">
        <title>Extensive microbial diversity within the chicken gut microbiome revealed by metagenomics and culture.</title>
        <authorList>
            <person name="Gilroy R."/>
            <person name="Ravi A."/>
            <person name="Getino M."/>
            <person name="Pursley I."/>
            <person name="Horton D.L."/>
            <person name="Alikhan N.F."/>
            <person name="Baker D."/>
            <person name="Gharbi K."/>
            <person name="Hall N."/>
            <person name="Watson M."/>
            <person name="Adriaenssens E.M."/>
            <person name="Foster-Nyarko E."/>
            <person name="Jarju S."/>
            <person name="Secka A."/>
            <person name="Antonio M."/>
            <person name="Oren A."/>
            <person name="Chaudhuri R.R."/>
            <person name="La Ragione R."/>
            <person name="Hildebrand F."/>
            <person name="Pallen M.J."/>
        </authorList>
    </citation>
    <scope>NUCLEOTIDE SEQUENCE</scope>
    <source>
        <strain evidence="8">CHK169-2315</strain>
    </source>
</reference>
<dbReference type="AlphaFoldDB" id="A0A9D1TJS5"/>
<dbReference type="Pfam" id="PF00710">
    <property type="entry name" value="Asparaginase"/>
    <property type="match status" value="1"/>
</dbReference>
<comment type="similarity">
    <text evidence="1 5">Belongs to the asparaginase 1 family.</text>
</comment>
<feature type="domain" description="Asparaginase/glutaminase C-terminal" evidence="7">
    <location>
        <begin position="215"/>
        <end position="324"/>
    </location>
</feature>
<evidence type="ECO:0000256" key="5">
    <source>
        <dbReference type="RuleBase" id="RU004456"/>
    </source>
</evidence>
<dbReference type="FunFam" id="3.40.50.1170:FF:000001">
    <property type="entry name" value="L-asparaginase 2"/>
    <property type="match status" value="1"/>
</dbReference>
<dbReference type="Gene3D" id="3.40.50.40">
    <property type="match status" value="1"/>
</dbReference>
<feature type="active site" description="O-isoaspartyl threonine intermediate" evidence="4">
    <location>
        <position position="12"/>
    </location>
</feature>
<reference evidence="8" key="2">
    <citation type="submission" date="2021-04" db="EMBL/GenBank/DDBJ databases">
        <authorList>
            <person name="Gilroy R."/>
        </authorList>
    </citation>
    <scope>NUCLEOTIDE SEQUENCE</scope>
    <source>
        <strain evidence="8">CHK169-2315</strain>
    </source>
</reference>
<evidence type="ECO:0000256" key="4">
    <source>
        <dbReference type="PIRSR" id="PIRSR001220-1"/>
    </source>
</evidence>
<organism evidence="8 9">
    <name type="scientific">Candidatus Pseudogracilibacillus intestinigallinarum</name>
    <dbReference type="NCBI Taxonomy" id="2838742"/>
    <lineage>
        <taxon>Bacteria</taxon>
        <taxon>Bacillati</taxon>
        <taxon>Bacillota</taxon>
        <taxon>Bacilli</taxon>
        <taxon>Bacillales</taxon>
        <taxon>Bacillaceae</taxon>
        <taxon>Pseudogracilibacillus</taxon>
    </lineage>
</organism>
<evidence type="ECO:0000259" key="6">
    <source>
        <dbReference type="Pfam" id="PF00710"/>
    </source>
</evidence>
<dbReference type="PIRSF" id="PIRSF500176">
    <property type="entry name" value="L_ASNase"/>
    <property type="match status" value="1"/>
</dbReference>
<dbReference type="InterPro" id="IPR037152">
    <property type="entry name" value="L-asparaginase_N_sf"/>
</dbReference>
<dbReference type="EMBL" id="DXHX01000040">
    <property type="protein sequence ID" value="HIV73978.1"/>
    <property type="molecule type" value="Genomic_DNA"/>
</dbReference>
<dbReference type="PIRSF" id="PIRSF001220">
    <property type="entry name" value="L-ASNase_gatD"/>
    <property type="match status" value="1"/>
</dbReference>
<evidence type="ECO:0000256" key="2">
    <source>
        <dbReference type="ARBA" id="ARBA00011881"/>
    </source>
</evidence>
<dbReference type="GO" id="GO:0006528">
    <property type="term" value="P:asparagine metabolic process"/>
    <property type="evidence" value="ECO:0007669"/>
    <property type="project" value="InterPro"/>
</dbReference>
<dbReference type="InterPro" id="IPR040919">
    <property type="entry name" value="Asparaginase_C"/>
</dbReference>
<comment type="caution">
    <text evidence="8">The sequence shown here is derived from an EMBL/GenBank/DDBJ whole genome shotgun (WGS) entry which is preliminary data.</text>
</comment>
<evidence type="ECO:0000256" key="3">
    <source>
        <dbReference type="ARBA" id="ARBA00022801"/>
    </source>
</evidence>
<feature type="domain" description="L-asparaginase N-terminal" evidence="6">
    <location>
        <begin position="3"/>
        <end position="196"/>
    </location>
</feature>
<dbReference type="PANTHER" id="PTHR11707">
    <property type="entry name" value="L-ASPARAGINASE"/>
    <property type="match status" value="1"/>
</dbReference>
<dbReference type="CDD" id="cd08964">
    <property type="entry name" value="L-asparaginase_II"/>
    <property type="match status" value="1"/>
</dbReference>
<dbReference type="InterPro" id="IPR004550">
    <property type="entry name" value="AsnASE_II"/>
</dbReference>
<dbReference type="InterPro" id="IPR027473">
    <property type="entry name" value="L-asparaginase_C"/>
</dbReference>
<evidence type="ECO:0000259" key="7">
    <source>
        <dbReference type="Pfam" id="PF17763"/>
    </source>
</evidence>
<dbReference type="GO" id="GO:0004067">
    <property type="term" value="F:asparaginase activity"/>
    <property type="evidence" value="ECO:0007669"/>
    <property type="project" value="UniProtKB-UniRule"/>
</dbReference>
<dbReference type="PROSITE" id="PS51732">
    <property type="entry name" value="ASN_GLN_ASE_3"/>
    <property type="match status" value="1"/>
</dbReference>
<name>A0A9D1TJS5_9BACI</name>
<sequence length="327" mass="36506">MKKIKVIELGGTISAAGEDRLDFKDYTSGIYTGETYLKDIPELSSIANVSFESFLRVSSTAIQTEHWIQLRNKIQRDIQLYDGVVLTHGTNTIEETAYFLHLTVNTDKPIIIVGSQRPYSAISSDAHANLLQAIRVAASDEAKGYGVLVVLNDEINCAREVTKTNTYRLETFQSGQLGYLGFIDPDKKVHMYRKPVKKHTYESEFSKIEFDTLKNVEIIYSYAGASGHLIDYIIASKYFSGIVTAGTGAGLVAPDELDSLRNAVEEGLFIVRSSRVGNGRVMDVAPYRDDAFIHADNLLPQKARILLMLALTTYTTVHEIQQVFDQY</sequence>
<dbReference type="Gene3D" id="3.40.50.1170">
    <property type="entry name" value="L-asparaginase, N-terminal domain"/>
    <property type="match status" value="1"/>
</dbReference>
<dbReference type="Pfam" id="PF17763">
    <property type="entry name" value="Asparaginase_C"/>
    <property type="match status" value="1"/>
</dbReference>
<proteinExistence type="inferred from homology"/>
<dbReference type="InterPro" id="IPR027474">
    <property type="entry name" value="L-asparaginase_N"/>
</dbReference>
<dbReference type="SUPFAM" id="SSF53774">
    <property type="entry name" value="Glutaminase/Asparaginase"/>
    <property type="match status" value="1"/>
</dbReference>